<reference evidence="1" key="1">
    <citation type="submission" date="2020-02" db="EMBL/GenBank/DDBJ databases">
        <authorList>
            <person name="Meier V. D."/>
        </authorList>
    </citation>
    <scope>NUCLEOTIDE SEQUENCE</scope>
    <source>
        <strain evidence="1">AVDCRST_MAG81</strain>
    </source>
</reference>
<name>A0A6J4VUR8_9CYAN</name>
<protein>
    <submittedName>
        <fullName evidence="1">Uncharacterized protein</fullName>
    </submittedName>
</protein>
<dbReference type="EMBL" id="CADCWO010000254">
    <property type="protein sequence ID" value="CAA9589973.1"/>
    <property type="molecule type" value="Genomic_DNA"/>
</dbReference>
<dbReference type="AlphaFoldDB" id="A0A6J4VUR8"/>
<evidence type="ECO:0000313" key="1">
    <source>
        <dbReference type="EMBL" id="CAA9589973.1"/>
    </source>
</evidence>
<accession>A0A6J4VUR8</accession>
<sequence>MWFKQLELPVLTYGSLCDTVHILAGILFQSAGPATLAH</sequence>
<proteinExistence type="predicted"/>
<gene>
    <name evidence="1" type="ORF">AVDCRST_MAG81-4877</name>
</gene>
<organism evidence="1">
    <name type="scientific">uncultured Synechococcales cyanobacterium</name>
    <dbReference type="NCBI Taxonomy" id="1936017"/>
    <lineage>
        <taxon>Bacteria</taxon>
        <taxon>Bacillati</taxon>
        <taxon>Cyanobacteriota</taxon>
        <taxon>Cyanophyceae</taxon>
        <taxon>Synechococcales</taxon>
        <taxon>environmental samples</taxon>
    </lineage>
</organism>